<organism evidence="3 4">
    <name type="scientific">Penicillium oxalicum (strain 114-2 / CGMCC 5302)</name>
    <name type="common">Penicillium decumbens</name>
    <dbReference type="NCBI Taxonomy" id="933388"/>
    <lineage>
        <taxon>Eukaryota</taxon>
        <taxon>Fungi</taxon>
        <taxon>Dikarya</taxon>
        <taxon>Ascomycota</taxon>
        <taxon>Pezizomycotina</taxon>
        <taxon>Eurotiomycetes</taxon>
        <taxon>Eurotiomycetidae</taxon>
        <taxon>Eurotiales</taxon>
        <taxon>Aspergillaceae</taxon>
        <taxon>Penicillium</taxon>
    </lineage>
</organism>
<dbReference type="Proteomes" id="UP000019376">
    <property type="component" value="Unassembled WGS sequence"/>
</dbReference>
<evidence type="ECO:0000313" key="3">
    <source>
        <dbReference type="EMBL" id="EPS31487.1"/>
    </source>
</evidence>
<gene>
    <name evidence="3" type="ORF">PDE_06442</name>
</gene>
<feature type="chain" id="PRO_5004561070" evidence="2">
    <location>
        <begin position="27"/>
        <end position="152"/>
    </location>
</feature>
<dbReference type="AlphaFoldDB" id="S8B9M0"/>
<accession>S8B9M0</accession>
<evidence type="ECO:0000313" key="4">
    <source>
        <dbReference type="Proteomes" id="UP000019376"/>
    </source>
</evidence>
<feature type="region of interest" description="Disordered" evidence="1">
    <location>
        <begin position="38"/>
        <end position="75"/>
    </location>
</feature>
<feature type="signal peptide" evidence="2">
    <location>
        <begin position="1"/>
        <end position="26"/>
    </location>
</feature>
<keyword evidence="4" id="KW-1185">Reference proteome</keyword>
<protein>
    <submittedName>
        <fullName evidence="3">Uncharacterized protein</fullName>
    </submittedName>
</protein>
<keyword evidence="2" id="KW-0732">Signal</keyword>
<proteinExistence type="predicted"/>
<evidence type="ECO:0000256" key="2">
    <source>
        <dbReference type="SAM" id="SignalP"/>
    </source>
</evidence>
<dbReference type="HOGENOM" id="CLU_1722991_0_0_1"/>
<sequence length="152" mass="16702">MGCTIAAWTNLLLLPPLFFVPDSARGTKRAALKTKFVESGKSAHGQERAQSTRRGQKCIEDGKPSGPAESSDLGGNGYLLPQYPTDILSITTCNDCESVYRQESVVQMNGRDAPAESTSDLLEIPRPSFMGIYRRIDSAINHRPAILWFRSV</sequence>
<dbReference type="EMBL" id="KB644413">
    <property type="protein sequence ID" value="EPS31487.1"/>
    <property type="molecule type" value="Genomic_DNA"/>
</dbReference>
<name>S8B9M0_PENO1</name>
<reference evidence="3 4" key="1">
    <citation type="journal article" date="2013" name="PLoS ONE">
        <title>Genomic and secretomic analyses reveal unique features of the lignocellulolytic enzyme system of Penicillium decumbens.</title>
        <authorList>
            <person name="Liu G."/>
            <person name="Zhang L."/>
            <person name="Wei X."/>
            <person name="Zou G."/>
            <person name="Qin Y."/>
            <person name="Ma L."/>
            <person name="Li J."/>
            <person name="Zheng H."/>
            <person name="Wang S."/>
            <person name="Wang C."/>
            <person name="Xun L."/>
            <person name="Zhao G.-P."/>
            <person name="Zhou Z."/>
            <person name="Qu Y."/>
        </authorList>
    </citation>
    <scope>NUCLEOTIDE SEQUENCE [LARGE SCALE GENOMIC DNA]</scope>
    <source>
        <strain evidence="4">114-2 / CGMCC 5302</strain>
    </source>
</reference>
<evidence type="ECO:0000256" key="1">
    <source>
        <dbReference type="SAM" id="MobiDB-lite"/>
    </source>
</evidence>